<organism evidence="6 7">
    <name type="scientific">Oryzicola mucosus</name>
    <dbReference type="NCBI Taxonomy" id="2767425"/>
    <lineage>
        <taxon>Bacteria</taxon>
        <taxon>Pseudomonadati</taxon>
        <taxon>Pseudomonadota</taxon>
        <taxon>Alphaproteobacteria</taxon>
        <taxon>Hyphomicrobiales</taxon>
        <taxon>Phyllobacteriaceae</taxon>
        <taxon>Oryzicola</taxon>
    </lineage>
</organism>
<feature type="signal peptide" evidence="4">
    <location>
        <begin position="1"/>
        <end position="20"/>
    </location>
</feature>
<keyword evidence="2 3" id="KW-0802">TPR repeat</keyword>
<dbReference type="Proteomes" id="UP000643405">
    <property type="component" value="Unassembled WGS sequence"/>
</dbReference>
<evidence type="ECO:0000256" key="2">
    <source>
        <dbReference type="ARBA" id="ARBA00022803"/>
    </source>
</evidence>
<dbReference type="InterPro" id="IPR019734">
    <property type="entry name" value="TPR_rpt"/>
</dbReference>
<accession>A0A8J6PKM9</accession>
<keyword evidence="7" id="KW-1185">Reference proteome</keyword>
<dbReference type="AlphaFoldDB" id="A0A8J6PKM9"/>
<dbReference type="PANTHER" id="PTHR45641">
    <property type="entry name" value="TETRATRICOPEPTIDE REPEAT PROTEIN (AFU_ORTHOLOGUE AFUA_6G03870)"/>
    <property type="match status" value="1"/>
</dbReference>
<keyword evidence="4" id="KW-0732">Signal</keyword>
<comment type="caution">
    <text evidence="6">The sequence shown here is derived from an EMBL/GenBank/DDBJ whole genome shotgun (WGS) entry which is preliminary data.</text>
</comment>
<reference evidence="6" key="1">
    <citation type="submission" date="2020-09" db="EMBL/GenBank/DDBJ databases">
        <title>Genome seq and assembly of Tianweitania sp.</title>
        <authorList>
            <person name="Chhetri G."/>
        </authorList>
    </citation>
    <scope>NUCLEOTIDE SEQUENCE</scope>
    <source>
        <strain evidence="6">Rool2</strain>
    </source>
</reference>
<evidence type="ECO:0000256" key="1">
    <source>
        <dbReference type="ARBA" id="ARBA00022737"/>
    </source>
</evidence>
<evidence type="ECO:0000313" key="7">
    <source>
        <dbReference type="Proteomes" id="UP000643405"/>
    </source>
</evidence>
<evidence type="ECO:0000259" key="5">
    <source>
        <dbReference type="Pfam" id="PF12770"/>
    </source>
</evidence>
<dbReference type="RefSeq" id="WP_188166082.1">
    <property type="nucleotide sequence ID" value="NZ_JACVVX010000006.1"/>
</dbReference>
<feature type="repeat" description="TPR" evidence="3">
    <location>
        <begin position="127"/>
        <end position="160"/>
    </location>
</feature>
<dbReference type="Gene3D" id="1.25.40.10">
    <property type="entry name" value="Tetratricopeptide repeat domain"/>
    <property type="match status" value="3"/>
</dbReference>
<protein>
    <submittedName>
        <fullName evidence="6">CHAT domain-containing protein</fullName>
    </submittedName>
</protein>
<dbReference type="PROSITE" id="PS50005">
    <property type="entry name" value="TPR"/>
    <property type="match status" value="1"/>
</dbReference>
<proteinExistence type="predicted"/>
<feature type="domain" description="CHAT" evidence="5">
    <location>
        <begin position="810"/>
        <end position="1104"/>
    </location>
</feature>
<name>A0A8J6PKM9_9HYPH</name>
<dbReference type="PANTHER" id="PTHR45641:SF19">
    <property type="entry name" value="NEPHROCYSTIN-3"/>
    <property type="match status" value="1"/>
</dbReference>
<dbReference type="SUPFAM" id="SSF48452">
    <property type="entry name" value="TPR-like"/>
    <property type="match status" value="4"/>
</dbReference>
<dbReference type="InterPro" id="IPR011990">
    <property type="entry name" value="TPR-like_helical_dom_sf"/>
</dbReference>
<dbReference type="InterPro" id="IPR024983">
    <property type="entry name" value="CHAT_dom"/>
</dbReference>
<dbReference type="Pfam" id="PF13424">
    <property type="entry name" value="TPR_12"/>
    <property type="match status" value="2"/>
</dbReference>
<dbReference type="Pfam" id="PF12770">
    <property type="entry name" value="CHAT"/>
    <property type="match status" value="1"/>
</dbReference>
<keyword evidence="1" id="KW-0677">Repeat</keyword>
<sequence>MRAFILAAIGAAFLVGSAIAQTPKLAEPDAEMQAEAKAGDSYKQWELGNFYANRGADGDLDRAIDLYSKSAEGYQKDEGETSTNAALVFHTLSATQIKRGALYPAITSGLERAIILAQAAPGSADLASALVDLGRAYQLVDNHATAIGQFDRAIRIYEELDESSLSSLASATVDRGISLVEMSRRDEAIAAYRQAAEHYRGLSTPEDANLAITLGNLASTLFDQKRWSEAETVRREQVAILHSTKPDSLELGQGLESLVQILQSQNQHSQALVAAEEAMAVYAKAKGENSLEYTGMMFGKAYSLEALAHYEQTLALLEDVAARYEAFTDAGPQSAQLAITLVAVARVNTFLAHYGDAEAAAKRAIAIFRKTKPGSNDLGYALQELGAAYQKLSKYRETLPIYEEARRLFIADSGDISEFVGDSYLNQGISLEGLKDYPAALKSYDKAIERYSAASGKDSLLVGYAINNTAWVYRRMERYAESDAAFRKALPIIQSKLGPTHFNTTKVLINIGITSQLLGRNDEAIQWSMKALSNINRSVSSTLDDQRWVYDTMAKAFKGRGDPKRAILFAKLAINAQQKIRSNNKQYQSDDLKEFKAEWRFLYQDLADLLIGEGRLAEAQAVLNMEKDEELSEFVQRDAQADLRDREASLTTREDSELRDMRSLLGQPIAAASAVAELIAKKNAGTISKDEEVQLASLESLLDQAYESFMTDVEAFLRKAGEEDAGVQKEIDAINLDYTADAQEELRAFEGKAAMLQVASLGEATHLFLTVPDASIHRRVNISRAELSRKVFEALDAIERRDAGVNLKMQSLYDILISPVSGDLKASGARTLMLNLQGFLRYVPFAALHDGQKYLIEEYSLALYTPAARTEFATADRSPEKSAGFGVTAGHPGFSPLPGVARELQAIFGNPDKPGALAGAASLDQAFTRESFSAALKNRPSIVHIASHFKLVPGRETDSFLLLGDGSPLSLSDIRKGRGFRFGGVDLLTLSACETARGGGSEGDEVESFGALAQMNGASSVMATLWPVADGATAGIMQSFYRHMVEGKMSKAEALRAAQIEAILGPGASGAERGALSLVATVAPAAARPASHPYFWSPFVLMGNWL</sequence>
<feature type="chain" id="PRO_5035296431" evidence="4">
    <location>
        <begin position="21"/>
        <end position="1106"/>
    </location>
</feature>
<evidence type="ECO:0000313" key="6">
    <source>
        <dbReference type="EMBL" id="MBD0416644.1"/>
    </source>
</evidence>
<gene>
    <name evidence="6" type="ORF">ICI42_18485</name>
</gene>
<dbReference type="EMBL" id="JACVVX010000006">
    <property type="protein sequence ID" value="MBD0416644.1"/>
    <property type="molecule type" value="Genomic_DNA"/>
</dbReference>
<dbReference type="SMART" id="SM00028">
    <property type="entry name" value="TPR"/>
    <property type="match status" value="9"/>
</dbReference>
<evidence type="ECO:0000256" key="4">
    <source>
        <dbReference type="SAM" id="SignalP"/>
    </source>
</evidence>
<evidence type="ECO:0000256" key="3">
    <source>
        <dbReference type="PROSITE-ProRule" id="PRU00339"/>
    </source>
</evidence>